<evidence type="ECO:0000256" key="2">
    <source>
        <dbReference type="ARBA" id="ARBA00023015"/>
    </source>
</evidence>
<comment type="caution">
    <text evidence="7">The sequence shown here is derived from an EMBL/GenBank/DDBJ whole genome shotgun (WGS) entry which is preliminary data.</text>
</comment>
<sequence>MATTVIQDNTVSSSSDNVLVYQDTSDDVDSDIESETLNRKRKRSKGQVYNVHNKYQLFDEALEELNKIGNWRKQRKHYTSDGAKHYFKCSNSKCQMQAYILIKSDDNKVVLCINENQHEHGDEITSKLPKSTQEAIIELFENGISKPIQILNGLSKKSNIEKPTKAQLANFLARYKNKKYGEHKVSLGILEEIIKTYTSIPTDQELDKMFVGNYEISYDDSQDNDAITNGHELAFGKPSKRIMCWAHVLRNVNKHLVSIPSETRNAIISDIMVIQLSINEDIFRAAIRLFCDKWLLKNDSLVENFIKYFKEQWFTKQPGWYEGHALGYPSSNNALESTNRYIKEQSTFKDRLSVPRFISVVDERIIHFWSTNRDPAEKNTKAFKTQVEITLADWTAAAQWLQRKQPVIKHKINNNLKLYFVGNKNNQQIDQTYVD</sequence>
<keyword evidence="8" id="KW-1185">Reference proteome</keyword>
<reference evidence="7 8" key="1">
    <citation type="journal article" date="2018" name="Sci. Rep.">
        <title>Genomic signatures of local adaptation to the degree of environmental predictability in rotifers.</title>
        <authorList>
            <person name="Franch-Gras L."/>
            <person name="Hahn C."/>
            <person name="Garcia-Roger E.M."/>
            <person name="Carmona M.J."/>
            <person name="Serra M."/>
            <person name="Gomez A."/>
        </authorList>
    </citation>
    <scope>NUCLEOTIDE SEQUENCE [LARGE SCALE GENOMIC DNA]</scope>
    <source>
        <strain evidence="7">HYR1</strain>
    </source>
</reference>
<evidence type="ECO:0000256" key="4">
    <source>
        <dbReference type="ARBA" id="ARBA00023163"/>
    </source>
</evidence>
<dbReference type="GO" id="GO:0043565">
    <property type="term" value="F:sequence-specific DNA binding"/>
    <property type="evidence" value="ECO:0007669"/>
    <property type="project" value="InterPro"/>
</dbReference>
<name>A0A3M7QNK6_BRAPC</name>
<evidence type="ECO:0000313" key="8">
    <source>
        <dbReference type="Proteomes" id="UP000276133"/>
    </source>
</evidence>
<evidence type="ECO:0000313" key="7">
    <source>
        <dbReference type="EMBL" id="RNA13007.1"/>
    </source>
</evidence>
<dbReference type="SUPFAM" id="SSF118290">
    <property type="entry name" value="WRKY DNA-binding domain"/>
    <property type="match status" value="1"/>
</dbReference>
<comment type="subcellular location">
    <subcellularLocation>
        <location evidence="1">Nucleus</location>
    </subcellularLocation>
</comment>
<dbReference type="InterPro" id="IPR036576">
    <property type="entry name" value="WRKY_dom_sf"/>
</dbReference>
<dbReference type="InterPro" id="IPR003657">
    <property type="entry name" value="WRKY_dom"/>
</dbReference>
<dbReference type="OrthoDB" id="119028at2759"/>
<evidence type="ECO:0000256" key="3">
    <source>
        <dbReference type="ARBA" id="ARBA00023125"/>
    </source>
</evidence>
<feature type="domain" description="WRKY" evidence="6">
    <location>
        <begin position="60"/>
        <end position="123"/>
    </location>
</feature>
<evidence type="ECO:0000256" key="1">
    <source>
        <dbReference type="ARBA" id="ARBA00004123"/>
    </source>
</evidence>
<keyword evidence="2" id="KW-0805">Transcription regulation</keyword>
<keyword evidence="3" id="KW-0238">DNA-binding</keyword>
<organism evidence="7 8">
    <name type="scientific">Brachionus plicatilis</name>
    <name type="common">Marine rotifer</name>
    <name type="synonym">Brachionus muelleri</name>
    <dbReference type="NCBI Taxonomy" id="10195"/>
    <lineage>
        <taxon>Eukaryota</taxon>
        <taxon>Metazoa</taxon>
        <taxon>Spiralia</taxon>
        <taxon>Gnathifera</taxon>
        <taxon>Rotifera</taxon>
        <taxon>Eurotatoria</taxon>
        <taxon>Monogononta</taxon>
        <taxon>Pseudotrocha</taxon>
        <taxon>Ploima</taxon>
        <taxon>Brachionidae</taxon>
        <taxon>Brachionus</taxon>
    </lineage>
</organism>
<accession>A0A3M7QNK6</accession>
<keyword evidence="4" id="KW-0804">Transcription</keyword>
<evidence type="ECO:0000256" key="5">
    <source>
        <dbReference type="ARBA" id="ARBA00023242"/>
    </source>
</evidence>
<evidence type="ECO:0000259" key="6">
    <source>
        <dbReference type="PROSITE" id="PS50811"/>
    </source>
</evidence>
<dbReference type="EMBL" id="REGN01005530">
    <property type="protein sequence ID" value="RNA13007.1"/>
    <property type="molecule type" value="Genomic_DNA"/>
</dbReference>
<proteinExistence type="predicted"/>
<feature type="non-terminal residue" evidence="7">
    <location>
        <position position="435"/>
    </location>
</feature>
<protein>
    <recommendedName>
        <fullName evidence="6">WRKY domain-containing protein</fullName>
    </recommendedName>
</protein>
<dbReference type="Proteomes" id="UP000276133">
    <property type="component" value="Unassembled WGS sequence"/>
</dbReference>
<dbReference type="AlphaFoldDB" id="A0A3M7QNK6"/>
<keyword evidence="5" id="KW-0539">Nucleus</keyword>
<dbReference type="GO" id="GO:0005634">
    <property type="term" value="C:nucleus"/>
    <property type="evidence" value="ECO:0007669"/>
    <property type="project" value="UniProtKB-SubCell"/>
</dbReference>
<dbReference type="PROSITE" id="PS50811">
    <property type="entry name" value="WRKY"/>
    <property type="match status" value="1"/>
</dbReference>
<gene>
    <name evidence="7" type="ORF">BpHYR1_030270</name>
</gene>
<dbReference type="GO" id="GO:0003700">
    <property type="term" value="F:DNA-binding transcription factor activity"/>
    <property type="evidence" value="ECO:0007669"/>
    <property type="project" value="InterPro"/>
</dbReference>